<evidence type="ECO:0000313" key="7">
    <source>
        <dbReference type="EMBL" id="OJJ54823.1"/>
    </source>
</evidence>
<dbReference type="VEuPathDB" id="FungiDB:ASPSYDRAFT_49905"/>
<evidence type="ECO:0000256" key="3">
    <source>
        <dbReference type="ARBA" id="ARBA00022827"/>
    </source>
</evidence>
<keyword evidence="4" id="KW-0560">Oxidoreductase</keyword>
<sequence length="432" mass="48142">MKVIIVGAGIAGLAAGIGLRRKGHDVKIFERSSLLREVGAAINVCPNASHVLAQWDFDVRRARMVEAHRHLLISGTSLDTISELQYPDFTGLCGGPWLLAHRVDLHSELRRVATDPAGLGTSVDIILRAEVVDYDTEKGFITLANGSRHHADLIVGADGVHSSALRHVTGQATPVVTTGWAVFRFLLAVEELRADPDIACLLEGGATKLEDGLMKIFAVEGHMRRLVWYPCADNSIQNFVAVHEDRETGDHEREDWQRSAEVEDVLSYFHDFHPDVLKIIRKATSITRWPLLYRDPIPTFSKGCLLLIGDAAHPMLPHQGQGGAQAIEDAAALGEVFADLQPDPPRDEIRRRLELFEKIRLKRVSAMQILSLAGQDQAFRVREQAQQYMPDGVSVPTNQPEFWDHNFGYDVIEDSKRQLQTYLKRRPNVASL</sequence>
<dbReference type="PANTHER" id="PTHR13789:SF215">
    <property type="entry name" value="FAD-BINDING DOMAIN-CONTAINING PROTEIN-RELATED"/>
    <property type="match status" value="1"/>
</dbReference>
<dbReference type="InterPro" id="IPR036188">
    <property type="entry name" value="FAD/NAD-bd_sf"/>
</dbReference>
<dbReference type="PRINTS" id="PR00420">
    <property type="entry name" value="RNGMNOXGNASE"/>
</dbReference>
<dbReference type="SUPFAM" id="SSF51905">
    <property type="entry name" value="FAD/NAD(P)-binding domain"/>
    <property type="match status" value="1"/>
</dbReference>
<dbReference type="SUPFAM" id="SSF54373">
    <property type="entry name" value="FAD-linked reductases, C-terminal domain"/>
    <property type="match status" value="1"/>
</dbReference>
<dbReference type="PANTHER" id="PTHR13789">
    <property type="entry name" value="MONOOXYGENASE"/>
    <property type="match status" value="1"/>
</dbReference>
<keyword evidence="3" id="KW-0274">FAD</keyword>
<dbReference type="InterPro" id="IPR050493">
    <property type="entry name" value="FAD-dep_Monooxygenase_BioMet"/>
</dbReference>
<keyword evidence="8" id="KW-1185">Reference proteome</keyword>
<evidence type="ECO:0000259" key="6">
    <source>
        <dbReference type="Pfam" id="PF01494"/>
    </source>
</evidence>
<accession>A0A1L9T6B3</accession>
<dbReference type="STRING" id="1036612.A0A1L9T6B3"/>
<dbReference type="GO" id="GO:0004497">
    <property type="term" value="F:monooxygenase activity"/>
    <property type="evidence" value="ECO:0007669"/>
    <property type="project" value="UniProtKB-KW"/>
</dbReference>
<dbReference type="GO" id="GO:0071949">
    <property type="term" value="F:FAD binding"/>
    <property type="evidence" value="ECO:0007669"/>
    <property type="project" value="InterPro"/>
</dbReference>
<evidence type="ECO:0000313" key="8">
    <source>
        <dbReference type="Proteomes" id="UP000184356"/>
    </source>
</evidence>
<keyword evidence="2" id="KW-0285">Flavoprotein</keyword>
<evidence type="ECO:0000256" key="2">
    <source>
        <dbReference type="ARBA" id="ARBA00022630"/>
    </source>
</evidence>
<dbReference type="EMBL" id="KV878594">
    <property type="protein sequence ID" value="OJJ54823.1"/>
    <property type="molecule type" value="Genomic_DNA"/>
</dbReference>
<organism evidence="7 8">
    <name type="scientific">Aspergillus sydowii CBS 593.65</name>
    <dbReference type="NCBI Taxonomy" id="1036612"/>
    <lineage>
        <taxon>Eukaryota</taxon>
        <taxon>Fungi</taxon>
        <taxon>Dikarya</taxon>
        <taxon>Ascomycota</taxon>
        <taxon>Pezizomycotina</taxon>
        <taxon>Eurotiomycetes</taxon>
        <taxon>Eurotiomycetidae</taxon>
        <taxon>Eurotiales</taxon>
        <taxon>Aspergillaceae</taxon>
        <taxon>Aspergillus</taxon>
        <taxon>Aspergillus subgen. Nidulantes</taxon>
    </lineage>
</organism>
<protein>
    <recommendedName>
        <fullName evidence="6">FAD-binding domain-containing protein</fullName>
    </recommendedName>
</protein>
<keyword evidence="5" id="KW-0503">Monooxygenase</keyword>
<evidence type="ECO:0000256" key="1">
    <source>
        <dbReference type="ARBA" id="ARBA00007992"/>
    </source>
</evidence>
<comment type="similarity">
    <text evidence="1">Belongs to the paxM FAD-dependent monooxygenase family.</text>
</comment>
<dbReference type="OrthoDB" id="9993796at2759"/>
<dbReference type="AlphaFoldDB" id="A0A1L9T6B3"/>
<proteinExistence type="inferred from homology"/>
<dbReference type="Gene3D" id="3.50.50.60">
    <property type="entry name" value="FAD/NAD(P)-binding domain"/>
    <property type="match status" value="1"/>
</dbReference>
<dbReference type="GeneID" id="63764037"/>
<dbReference type="Pfam" id="PF13450">
    <property type="entry name" value="NAD_binding_8"/>
    <property type="match status" value="1"/>
</dbReference>
<dbReference type="Proteomes" id="UP000184356">
    <property type="component" value="Unassembled WGS sequence"/>
</dbReference>
<evidence type="ECO:0000256" key="5">
    <source>
        <dbReference type="ARBA" id="ARBA00023033"/>
    </source>
</evidence>
<feature type="domain" description="FAD-binding" evidence="6">
    <location>
        <begin position="147"/>
        <end position="338"/>
    </location>
</feature>
<dbReference type="RefSeq" id="XP_040698629.1">
    <property type="nucleotide sequence ID" value="XM_040847964.1"/>
</dbReference>
<gene>
    <name evidence="7" type="ORF">ASPSYDRAFT_49905</name>
</gene>
<name>A0A1L9T6B3_9EURO</name>
<dbReference type="Pfam" id="PF01494">
    <property type="entry name" value="FAD_binding_3"/>
    <property type="match status" value="1"/>
</dbReference>
<evidence type="ECO:0000256" key="4">
    <source>
        <dbReference type="ARBA" id="ARBA00023002"/>
    </source>
</evidence>
<dbReference type="InterPro" id="IPR002938">
    <property type="entry name" value="FAD-bd"/>
</dbReference>
<reference evidence="8" key="1">
    <citation type="journal article" date="2017" name="Genome Biol.">
        <title>Comparative genomics reveals high biological diversity and specific adaptations in the industrially and medically important fungal genus Aspergillus.</title>
        <authorList>
            <person name="de Vries R.P."/>
            <person name="Riley R."/>
            <person name="Wiebenga A."/>
            <person name="Aguilar-Osorio G."/>
            <person name="Amillis S."/>
            <person name="Uchima C.A."/>
            <person name="Anderluh G."/>
            <person name="Asadollahi M."/>
            <person name="Askin M."/>
            <person name="Barry K."/>
            <person name="Battaglia E."/>
            <person name="Bayram O."/>
            <person name="Benocci T."/>
            <person name="Braus-Stromeyer S.A."/>
            <person name="Caldana C."/>
            <person name="Canovas D."/>
            <person name="Cerqueira G.C."/>
            <person name="Chen F."/>
            <person name="Chen W."/>
            <person name="Choi C."/>
            <person name="Clum A."/>
            <person name="Dos Santos R.A."/>
            <person name="Damasio A.R."/>
            <person name="Diallinas G."/>
            <person name="Emri T."/>
            <person name="Fekete E."/>
            <person name="Flipphi M."/>
            <person name="Freyberg S."/>
            <person name="Gallo A."/>
            <person name="Gournas C."/>
            <person name="Habgood R."/>
            <person name="Hainaut M."/>
            <person name="Harispe M.L."/>
            <person name="Henrissat B."/>
            <person name="Hilden K.S."/>
            <person name="Hope R."/>
            <person name="Hossain A."/>
            <person name="Karabika E."/>
            <person name="Karaffa L."/>
            <person name="Karanyi Z."/>
            <person name="Krasevec N."/>
            <person name="Kuo A."/>
            <person name="Kusch H."/>
            <person name="LaButti K."/>
            <person name="Lagendijk E.L."/>
            <person name="Lapidus A."/>
            <person name="Levasseur A."/>
            <person name="Lindquist E."/>
            <person name="Lipzen A."/>
            <person name="Logrieco A.F."/>
            <person name="MacCabe A."/>
            <person name="Maekelae M.R."/>
            <person name="Malavazi I."/>
            <person name="Melin P."/>
            <person name="Meyer V."/>
            <person name="Mielnichuk N."/>
            <person name="Miskei M."/>
            <person name="Molnar A.P."/>
            <person name="Mule G."/>
            <person name="Ngan C.Y."/>
            <person name="Orejas M."/>
            <person name="Orosz E."/>
            <person name="Ouedraogo J.P."/>
            <person name="Overkamp K.M."/>
            <person name="Park H.-S."/>
            <person name="Perrone G."/>
            <person name="Piumi F."/>
            <person name="Punt P.J."/>
            <person name="Ram A.F."/>
            <person name="Ramon A."/>
            <person name="Rauscher S."/>
            <person name="Record E."/>
            <person name="Riano-Pachon D.M."/>
            <person name="Robert V."/>
            <person name="Roehrig J."/>
            <person name="Ruller R."/>
            <person name="Salamov A."/>
            <person name="Salih N.S."/>
            <person name="Samson R.A."/>
            <person name="Sandor E."/>
            <person name="Sanguinetti M."/>
            <person name="Schuetze T."/>
            <person name="Sepcic K."/>
            <person name="Shelest E."/>
            <person name="Sherlock G."/>
            <person name="Sophianopoulou V."/>
            <person name="Squina F.M."/>
            <person name="Sun H."/>
            <person name="Susca A."/>
            <person name="Todd R.B."/>
            <person name="Tsang A."/>
            <person name="Unkles S.E."/>
            <person name="van de Wiele N."/>
            <person name="van Rossen-Uffink D."/>
            <person name="Oliveira J.V."/>
            <person name="Vesth T.C."/>
            <person name="Visser J."/>
            <person name="Yu J.-H."/>
            <person name="Zhou M."/>
            <person name="Andersen M.R."/>
            <person name="Archer D.B."/>
            <person name="Baker S.E."/>
            <person name="Benoit I."/>
            <person name="Brakhage A.A."/>
            <person name="Braus G.H."/>
            <person name="Fischer R."/>
            <person name="Frisvad J.C."/>
            <person name="Goldman G.H."/>
            <person name="Houbraken J."/>
            <person name="Oakley B."/>
            <person name="Pocsi I."/>
            <person name="Scazzocchio C."/>
            <person name="Seiboth B."/>
            <person name="vanKuyk P.A."/>
            <person name="Wortman J."/>
            <person name="Dyer P.S."/>
            <person name="Grigoriev I.V."/>
        </authorList>
    </citation>
    <scope>NUCLEOTIDE SEQUENCE [LARGE SCALE GENOMIC DNA]</scope>
    <source>
        <strain evidence="8">CBS 593.65</strain>
    </source>
</reference>